<accession>A0A838BD67</accession>
<evidence type="ECO:0000259" key="1">
    <source>
        <dbReference type="Pfam" id="PF06568"/>
    </source>
</evidence>
<dbReference type="EMBL" id="JACDTY010000025">
    <property type="protein sequence ID" value="MBA1144568.1"/>
    <property type="molecule type" value="Genomic_DNA"/>
</dbReference>
<organism evidence="2 3">
    <name type="scientific">Mesorhizobium neociceri</name>
    <dbReference type="NCBI Taxonomy" id="1307853"/>
    <lineage>
        <taxon>Bacteria</taxon>
        <taxon>Pseudomonadati</taxon>
        <taxon>Pseudomonadota</taxon>
        <taxon>Alphaproteobacteria</taxon>
        <taxon>Hyphomicrobiales</taxon>
        <taxon>Phyllobacteriaceae</taxon>
        <taxon>Mesorhizobium</taxon>
    </lineage>
</organism>
<dbReference type="InterPro" id="IPR009506">
    <property type="entry name" value="YjiS-like"/>
</dbReference>
<protein>
    <submittedName>
        <fullName evidence="2">DUF1127 domain-containing protein</fullName>
    </submittedName>
</protein>
<sequence length="80" mass="8998">MADTETRTGRNVSKRHLFGFGRKSLAILIATFSGWRRTIARRRALTGLTPDQLKDIGHPEAHRPVLDIKAGLITNLMSMR</sequence>
<gene>
    <name evidence="2" type="ORF">H0241_30665</name>
</gene>
<evidence type="ECO:0000313" key="2">
    <source>
        <dbReference type="EMBL" id="MBA1144568.1"/>
    </source>
</evidence>
<comment type="caution">
    <text evidence="2">The sequence shown here is derived from an EMBL/GenBank/DDBJ whole genome shotgun (WGS) entry which is preliminary data.</text>
</comment>
<evidence type="ECO:0000313" key="3">
    <source>
        <dbReference type="Proteomes" id="UP000558284"/>
    </source>
</evidence>
<feature type="domain" description="YjiS-like" evidence="1">
    <location>
        <begin position="28"/>
        <end position="57"/>
    </location>
</feature>
<dbReference type="RefSeq" id="WP_181061509.1">
    <property type="nucleotide sequence ID" value="NZ_JACDTY010000025.1"/>
</dbReference>
<dbReference type="Pfam" id="PF06568">
    <property type="entry name" value="YjiS-like"/>
    <property type="match status" value="1"/>
</dbReference>
<keyword evidence="3" id="KW-1185">Reference proteome</keyword>
<dbReference type="Proteomes" id="UP000558284">
    <property type="component" value="Unassembled WGS sequence"/>
</dbReference>
<name>A0A838BD67_9HYPH</name>
<reference evidence="2 3" key="1">
    <citation type="submission" date="2020-07" db="EMBL/GenBank/DDBJ databases">
        <title>Definition of the novel symbiovar canariense within Mesorhizobium novociceri, a new species of genus Mesorhizobium nodulating Cicer canariense in the Caldera de Taburiente National Park (La Palma, Canary Islands).</title>
        <authorList>
            <person name="Leon-Barrios M."/>
            <person name="Perez-Yepez J."/>
            <person name="Flores-Felix J.D."/>
            <person name="Ramirez-Baena M.H."/>
            <person name="Pulido-Suarez L."/>
            <person name="Igual J.M."/>
            <person name="Velazquez E."/>
            <person name="Peix A."/>
        </authorList>
    </citation>
    <scope>NUCLEOTIDE SEQUENCE [LARGE SCALE GENOMIC DNA]</scope>
    <source>
        <strain evidence="2 3">CCANP35</strain>
    </source>
</reference>
<dbReference type="AlphaFoldDB" id="A0A838BD67"/>
<proteinExistence type="predicted"/>